<protein>
    <submittedName>
        <fullName evidence="2">Uncharacterized protein</fullName>
    </submittedName>
</protein>
<reference evidence="2" key="1">
    <citation type="submission" date="2019-11" db="EMBL/GenBank/DDBJ databases">
        <authorList>
            <person name="Feng L."/>
        </authorList>
    </citation>
    <scope>NUCLEOTIDE SEQUENCE</scope>
    <source>
        <strain evidence="2">CinnocuumLFYP12</strain>
    </source>
</reference>
<keyword evidence="1" id="KW-0812">Transmembrane</keyword>
<name>A0A6N2WX36_CLOIN</name>
<evidence type="ECO:0000256" key="1">
    <source>
        <dbReference type="SAM" id="Phobius"/>
    </source>
</evidence>
<accession>A0A6N2WX36</accession>
<sequence>MLSVLMGIIVFEILFSFIAKKDKKLFLACSVSFWIGIAFILSLQFFEQ</sequence>
<dbReference type="AlphaFoldDB" id="A0A6N2WX36"/>
<proteinExistence type="predicted"/>
<keyword evidence="1" id="KW-1133">Transmembrane helix</keyword>
<keyword evidence="1" id="KW-0472">Membrane</keyword>
<evidence type="ECO:0000313" key="2">
    <source>
        <dbReference type="EMBL" id="VYT46465.1"/>
    </source>
</evidence>
<gene>
    <name evidence="2" type="ORF">CILFYP12_03603</name>
</gene>
<dbReference type="EMBL" id="CACRTE010000036">
    <property type="protein sequence ID" value="VYT46465.1"/>
    <property type="molecule type" value="Genomic_DNA"/>
</dbReference>
<organism evidence="2">
    <name type="scientific">Clostridium innocuum</name>
    <dbReference type="NCBI Taxonomy" id="1522"/>
    <lineage>
        <taxon>Bacteria</taxon>
        <taxon>Bacillati</taxon>
        <taxon>Bacillota</taxon>
        <taxon>Clostridia</taxon>
        <taxon>Eubacteriales</taxon>
        <taxon>Clostridiaceae</taxon>
        <taxon>Clostridium</taxon>
    </lineage>
</organism>
<feature type="transmembrane region" description="Helical" evidence="1">
    <location>
        <begin position="25"/>
        <end position="46"/>
    </location>
</feature>